<dbReference type="SUPFAM" id="SSF52540">
    <property type="entry name" value="P-loop containing nucleoside triphosphate hydrolases"/>
    <property type="match status" value="1"/>
</dbReference>
<feature type="non-terminal residue" evidence="2">
    <location>
        <position position="1"/>
    </location>
</feature>
<evidence type="ECO:0000313" key="2">
    <source>
        <dbReference type="EMBL" id="NMG46436.1"/>
    </source>
</evidence>
<comment type="caution">
    <text evidence="2">The sequence shown here is derived from an EMBL/GenBank/DDBJ whole genome shotgun (WGS) entry which is preliminary data.</text>
</comment>
<reference evidence="2 3" key="1">
    <citation type="submission" date="2019-12" db="EMBL/GenBank/DDBJ databases">
        <title>Comparative genomics gives insights into the taxonomy of the Azoarcus-Aromatoleum group and reveals separate origins of nif in the plant-associated Azoarcus and non-plant-associated Aromatoleum sub-groups.</title>
        <authorList>
            <person name="Lafos M."/>
            <person name="Maluk M."/>
            <person name="Batista M."/>
            <person name="Junghare M."/>
            <person name="Carmona M."/>
            <person name="Faoro H."/>
            <person name="Cruz L.M."/>
            <person name="Battistoni F."/>
            <person name="De Souza E."/>
            <person name="Pedrosa F."/>
            <person name="Chen W.-M."/>
            <person name="Poole P.S."/>
            <person name="Dixon R.A."/>
            <person name="James E.K."/>
        </authorList>
    </citation>
    <scope>NUCLEOTIDE SEQUENCE [LARGE SCALE GENOMIC DNA]</scope>
    <source>
        <strain evidence="2 3">Td21</strain>
    </source>
</reference>
<evidence type="ECO:0000259" key="1">
    <source>
        <dbReference type="Pfam" id="PF13538"/>
    </source>
</evidence>
<organism evidence="2 3">
    <name type="scientific">Aromatoleum toluvorans</name>
    <dbReference type="NCBI Taxonomy" id="92002"/>
    <lineage>
        <taxon>Bacteria</taxon>
        <taxon>Pseudomonadati</taxon>
        <taxon>Pseudomonadota</taxon>
        <taxon>Betaproteobacteria</taxon>
        <taxon>Rhodocyclales</taxon>
        <taxon>Rhodocyclaceae</taxon>
        <taxon>Aromatoleum</taxon>
    </lineage>
</organism>
<accession>A0ABX1Q6P9</accession>
<dbReference type="RefSeq" id="WP_169258258.1">
    <property type="nucleotide sequence ID" value="NZ_WTVN01000076.1"/>
</dbReference>
<dbReference type="InterPro" id="IPR027785">
    <property type="entry name" value="UvrD-like_helicase_C"/>
</dbReference>
<dbReference type="InterPro" id="IPR027417">
    <property type="entry name" value="P-loop_NTPase"/>
</dbReference>
<sequence length="347" mass="36563">GAVLGELCARAREGHYTPATRDWLADVAGGRLDAALADPQGEPLDQAVAMLRVSHRFSADSGIGRLAEAVNAGELAALHALWPQGCADLARVRVAAGDEGAFRALVIDGGAANFPAAARGRRSGDAVLPPPVGFGHYLAAVRDGQPGADAEPAAFDDWARAVLGAHGRFQLLCALRRGPWGVEGLNERVARLLHAAGLIPASHGWYLGRPVLVTHNDYGLGLMNGDIGVTLARPRPAANGGEPQWALRVAFPAGDGTDGIRWVLPSRLQAVETVYAMTVHKSQGSEFTHAALLLPDALNPVLTRELVYTGITRAREWLTLATAGADRVLDEAVQRRVLRASGLLVAE</sequence>
<name>A0ABX1Q6P9_9RHOO</name>
<protein>
    <submittedName>
        <fullName evidence="2">Exodeoxyribonuclease V subunit alpha</fullName>
    </submittedName>
</protein>
<gene>
    <name evidence="2" type="ORF">GPA22_22240</name>
</gene>
<dbReference type="EMBL" id="WTVN01000076">
    <property type="protein sequence ID" value="NMG46436.1"/>
    <property type="molecule type" value="Genomic_DNA"/>
</dbReference>
<dbReference type="Gene3D" id="3.40.50.300">
    <property type="entry name" value="P-loop containing nucleotide triphosphate hydrolases"/>
    <property type="match status" value="2"/>
</dbReference>
<proteinExistence type="predicted"/>
<dbReference type="Pfam" id="PF13538">
    <property type="entry name" value="UvrD_C_2"/>
    <property type="match status" value="1"/>
</dbReference>
<feature type="domain" description="UvrD-like helicase C-terminal" evidence="1">
    <location>
        <begin position="274"/>
        <end position="320"/>
    </location>
</feature>
<dbReference type="CDD" id="cd18809">
    <property type="entry name" value="SF1_C_RecD"/>
    <property type="match status" value="1"/>
</dbReference>
<evidence type="ECO:0000313" key="3">
    <source>
        <dbReference type="Proteomes" id="UP000623795"/>
    </source>
</evidence>
<dbReference type="Proteomes" id="UP000623795">
    <property type="component" value="Unassembled WGS sequence"/>
</dbReference>
<keyword evidence="3" id="KW-1185">Reference proteome</keyword>